<evidence type="ECO:0008006" key="3">
    <source>
        <dbReference type="Google" id="ProtNLM"/>
    </source>
</evidence>
<dbReference type="AlphaFoldDB" id="A0A1Y5Y7D7"/>
<dbReference type="RefSeq" id="WP_033391795.1">
    <property type="nucleotide sequence ID" value="NZ_FWXV01000016.1"/>
</dbReference>
<dbReference type="Proteomes" id="UP000192674">
    <property type="component" value="Unassembled WGS sequence"/>
</dbReference>
<reference evidence="1 2" key="1">
    <citation type="submission" date="2017-04" db="EMBL/GenBank/DDBJ databases">
        <authorList>
            <person name="Afonso C.L."/>
            <person name="Miller P.J."/>
            <person name="Scott M.A."/>
            <person name="Spackman E."/>
            <person name="Goraichik I."/>
            <person name="Dimitrov K.M."/>
            <person name="Suarez D.L."/>
            <person name="Swayne D.E."/>
        </authorList>
    </citation>
    <scope>NUCLEOTIDE SEQUENCE [LARGE SCALE GENOMIC DNA]</scope>
    <source>
        <strain evidence="1 2">DSM 43828</strain>
    </source>
</reference>
<proteinExistence type="predicted"/>
<accession>A0A1Y5Y7D7</accession>
<dbReference type="OrthoDB" id="5125216at2"/>
<dbReference type="EMBL" id="FWXV01000016">
    <property type="protein sequence ID" value="SMD26713.1"/>
    <property type="molecule type" value="Genomic_DNA"/>
</dbReference>
<sequence length="69" mass="7464">MKVFLAGVAVGYVLGAKAGRERYDQIMRAYHSLLEHPAVQSAAGVARQKVGEKLGRNNKQPVTSKQPVS</sequence>
<name>A0A1Y5Y7D7_KIBAR</name>
<evidence type="ECO:0000313" key="1">
    <source>
        <dbReference type="EMBL" id="SMD26713.1"/>
    </source>
</evidence>
<organism evidence="1 2">
    <name type="scientific">Kibdelosporangium aridum</name>
    <dbReference type="NCBI Taxonomy" id="2030"/>
    <lineage>
        <taxon>Bacteria</taxon>
        <taxon>Bacillati</taxon>
        <taxon>Actinomycetota</taxon>
        <taxon>Actinomycetes</taxon>
        <taxon>Pseudonocardiales</taxon>
        <taxon>Pseudonocardiaceae</taxon>
        <taxon>Kibdelosporangium</taxon>
    </lineage>
</organism>
<protein>
    <recommendedName>
        <fullName evidence="3">YtxH domain-containing protein</fullName>
    </recommendedName>
</protein>
<evidence type="ECO:0000313" key="2">
    <source>
        <dbReference type="Proteomes" id="UP000192674"/>
    </source>
</evidence>
<gene>
    <name evidence="1" type="ORF">SAMN05661093_10297</name>
</gene>
<keyword evidence="2" id="KW-1185">Reference proteome</keyword>